<evidence type="ECO:0000256" key="1">
    <source>
        <dbReference type="SAM" id="MobiDB-lite"/>
    </source>
</evidence>
<accession>A0ABU6WSN1</accession>
<protein>
    <submittedName>
        <fullName evidence="2">Uncharacterized protein</fullName>
    </submittedName>
</protein>
<evidence type="ECO:0000313" key="2">
    <source>
        <dbReference type="EMBL" id="MED6187193.1"/>
    </source>
</evidence>
<feature type="non-terminal residue" evidence="2">
    <location>
        <position position="1"/>
    </location>
</feature>
<reference evidence="2 3" key="1">
    <citation type="journal article" date="2023" name="Plants (Basel)">
        <title>Bridging the Gap: Combining Genomics and Transcriptomics Approaches to Understand Stylosanthes scabra, an Orphan Legume from the Brazilian Caatinga.</title>
        <authorList>
            <person name="Ferreira-Neto J.R.C."/>
            <person name="da Silva M.D."/>
            <person name="Binneck E."/>
            <person name="de Melo N.F."/>
            <person name="da Silva R.H."/>
            <person name="de Melo A.L.T.M."/>
            <person name="Pandolfi V."/>
            <person name="Bustamante F.O."/>
            <person name="Brasileiro-Vidal A.C."/>
            <person name="Benko-Iseppon A.M."/>
        </authorList>
    </citation>
    <scope>NUCLEOTIDE SEQUENCE [LARGE SCALE GENOMIC DNA]</scope>
    <source>
        <tissue evidence="2">Leaves</tissue>
    </source>
</reference>
<proteinExistence type="predicted"/>
<feature type="region of interest" description="Disordered" evidence="1">
    <location>
        <begin position="9"/>
        <end position="91"/>
    </location>
</feature>
<feature type="compositionally biased region" description="Basic and acidic residues" evidence="1">
    <location>
        <begin position="13"/>
        <end position="46"/>
    </location>
</feature>
<organism evidence="2 3">
    <name type="scientific">Stylosanthes scabra</name>
    <dbReference type="NCBI Taxonomy" id="79078"/>
    <lineage>
        <taxon>Eukaryota</taxon>
        <taxon>Viridiplantae</taxon>
        <taxon>Streptophyta</taxon>
        <taxon>Embryophyta</taxon>
        <taxon>Tracheophyta</taxon>
        <taxon>Spermatophyta</taxon>
        <taxon>Magnoliopsida</taxon>
        <taxon>eudicotyledons</taxon>
        <taxon>Gunneridae</taxon>
        <taxon>Pentapetalae</taxon>
        <taxon>rosids</taxon>
        <taxon>fabids</taxon>
        <taxon>Fabales</taxon>
        <taxon>Fabaceae</taxon>
        <taxon>Papilionoideae</taxon>
        <taxon>50 kb inversion clade</taxon>
        <taxon>dalbergioids sensu lato</taxon>
        <taxon>Dalbergieae</taxon>
        <taxon>Pterocarpus clade</taxon>
        <taxon>Stylosanthes</taxon>
    </lineage>
</organism>
<comment type="caution">
    <text evidence="2">The sequence shown here is derived from an EMBL/GenBank/DDBJ whole genome shotgun (WGS) entry which is preliminary data.</text>
</comment>
<name>A0ABU6WSN1_9FABA</name>
<dbReference type="EMBL" id="JASCZI010182157">
    <property type="protein sequence ID" value="MED6187193.1"/>
    <property type="molecule type" value="Genomic_DNA"/>
</dbReference>
<sequence length="91" mass="10680">QLKALLNLIGFEGEGRHRGEEERKKKEEGREEQQTTGKFCDKSEKMLRRRWGRKQPPVTKELPEEGVTGKSFLSPFRDHRFNKRRNSTGVP</sequence>
<evidence type="ECO:0000313" key="3">
    <source>
        <dbReference type="Proteomes" id="UP001341840"/>
    </source>
</evidence>
<feature type="compositionally biased region" description="Basic residues" evidence="1">
    <location>
        <begin position="80"/>
        <end position="91"/>
    </location>
</feature>
<gene>
    <name evidence="2" type="ORF">PIB30_074132</name>
</gene>
<keyword evidence="3" id="KW-1185">Reference proteome</keyword>
<dbReference type="Proteomes" id="UP001341840">
    <property type="component" value="Unassembled WGS sequence"/>
</dbReference>